<evidence type="ECO:0000313" key="6">
    <source>
        <dbReference type="Proteomes" id="UP000637628"/>
    </source>
</evidence>
<dbReference type="InterPro" id="IPR009057">
    <property type="entry name" value="Homeodomain-like_sf"/>
</dbReference>
<feature type="domain" description="HTH tetR-type" evidence="4">
    <location>
        <begin position="18"/>
        <end position="78"/>
    </location>
</feature>
<dbReference type="InterPro" id="IPR036271">
    <property type="entry name" value="Tet_transcr_reg_TetR-rel_C_sf"/>
</dbReference>
<dbReference type="PANTHER" id="PTHR30055">
    <property type="entry name" value="HTH-TYPE TRANSCRIPTIONAL REGULATOR RUTR"/>
    <property type="match status" value="1"/>
</dbReference>
<organism evidence="5 6">
    <name type="scientific">Paractinoplanes durhamensis</name>
    <dbReference type="NCBI Taxonomy" id="113563"/>
    <lineage>
        <taxon>Bacteria</taxon>
        <taxon>Bacillati</taxon>
        <taxon>Actinomycetota</taxon>
        <taxon>Actinomycetes</taxon>
        <taxon>Micromonosporales</taxon>
        <taxon>Micromonosporaceae</taxon>
        <taxon>Paractinoplanes</taxon>
    </lineage>
</organism>
<dbReference type="InterPro" id="IPR001647">
    <property type="entry name" value="HTH_TetR"/>
</dbReference>
<dbReference type="PROSITE" id="PS50977">
    <property type="entry name" value="HTH_TETR_2"/>
    <property type="match status" value="1"/>
</dbReference>
<evidence type="ECO:0000256" key="1">
    <source>
        <dbReference type="ARBA" id="ARBA00023125"/>
    </source>
</evidence>
<keyword evidence="6" id="KW-1185">Reference proteome</keyword>
<accession>A0ABQ3Z1Y6</accession>
<sequence>MTRRGENYGGRSRQERATDRRERILTSALHLFGTRAYDDVTVADVCADARVSKRYFYEHFTDRPDLVRALHREQNMWLLKGVAAAAPESPGSLDEMLRPSVRRLLEMLRANPERAQVIYINAPRMETRRRGVIREDAQFLAGLLRRVGGHPTDHLRSDRMLLALVSGLSEVIIDWLSRDMTEDPVVLADHLTDYCVAVLNSLT</sequence>
<evidence type="ECO:0000259" key="4">
    <source>
        <dbReference type="PROSITE" id="PS50977"/>
    </source>
</evidence>
<dbReference type="Pfam" id="PF00440">
    <property type="entry name" value="TetR_N"/>
    <property type="match status" value="1"/>
</dbReference>
<proteinExistence type="predicted"/>
<dbReference type="PANTHER" id="PTHR30055:SF226">
    <property type="entry name" value="HTH-TYPE TRANSCRIPTIONAL REGULATOR PKSA"/>
    <property type="match status" value="1"/>
</dbReference>
<dbReference type="Proteomes" id="UP000637628">
    <property type="component" value="Unassembled WGS sequence"/>
</dbReference>
<feature type="region of interest" description="Disordered" evidence="3">
    <location>
        <begin position="1"/>
        <end position="20"/>
    </location>
</feature>
<dbReference type="Gene3D" id="1.10.357.10">
    <property type="entry name" value="Tetracycline Repressor, domain 2"/>
    <property type="match status" value="1"/>
</dbReference>
<name>A0ABQ3Z1Y6_9ACTN</name>
<dbReference type="SUPFAM" id="SSF48498">
    <property type="entry name" value="Tetracyclin repressor-like, C-terminal domain"/>
    <property type="match status" value="1"/>
</dbReference>
<feature type="DNA-binding region" description="H-T-H motif" evidence="2">
    <location>
        <begin position="41"/>
        <end position="60"/>
    </location>
</feature>
<protein>
    <submittedName>
        <fullName evidence="5">TetR family transcriptional regulator</fullName>
    </submittedName>
</protein>
<reference evidence="5 6" key="1">
    <citation type="submission" date="2021-01" db="EMBL/GenBank/DDBJ databases">
        <title>Whole genome shotgun sequence of Actinoplanes durhamensis NBRC 14914.</title>
        <authorList>
            <person name="Komaki H."/>
            <person name="Tamura T."/>
        </authorList>
    </citation>
    <scope>NUCLEOTIDE SEQUENCE [LARGE SCALE GENOMIC DNA]</scope>
    <source>
        <strain evidence="5 6">NBRC 14914</strain>
    </source>
</reference>
<gene>
    <name evidence="5" type="ORF">Adu01nite_51510</name>
</gene>
<keyword evidence="1 2" id="KW-0238">DNA-binding</keyword>
<dbReference type="SUPFAM" id="SSF46689">
    <property type="entry name" value="Homeodomain-like"/>
    <property type="match status" value="1"/>
</dbReference>
<evidence type="ECO:0000256" key="3">
    <source>
        <dbReference type="SAM" id="MobiDB-lite"/>
    </source>
</evidence>
<dbReference type="InterPro" id="IPR050109">
    <property type="entry name" value="HTH-type_TetR-like_transc_reg"/>
</dbReference>
<dbReference type="EMBL" id="BOML01000040">
    <property type="protein sequence ID" value="GIE03801.1"/>
    <property type="molecule type" value="Genomic_DNA"/>
</dbReference>
<evidence type="ECO:0000313" key="5">
    <source>
        <dbReference type="EMBL" id="GIE03801.1"/>
    </source>
</evidence>
<evidence type="ECO:0000256" key="2">
    <source>
        <dbReference type="PROSITE-ProRule" id="PRU00335"/>
    </source>
</evidence>
<comment type="caution">
    <text evidence="5">The sequence shown here is derived from an EMBL/GenBank/DDBJ whole genome shotgun (WGS) entry which is preliminary data.</text>
</comment>